<dbReference type="Gene3D" id="3.30.450.20">
    <property type="entry name" value="PAS domain"/>
    <property type="match status" value="1"/>
</dbReference>
<dbReference type="OrthoDB" id="7991996at2"/>
<evidence type="ECO:0000259" key="6">
    <source>
        <dbReference type="PROSITE" id="PS50113"/>
    </source>
</evidence>
<evidence type="ECO:0000259" key="5">
    <source>
        <dbReference type="PROSITE" id="PS50112"/>
    </source>
</evidence>
<dbReference type="KEGG" id="ssua:FPZ54_03015"/>
<evidence type="ECO:0000259" key="4">
    <source>
        <dbReference type="PROSITE" id="PS50043"/>
    </source>
</evidence>
<proteinExistence type="predicted"/>
<evidence type="ECO:0000256" key="2">
    <source>
        <dbReference type="ARBA" id="ARBA00022643"/>
    </source>
</evidence>
<dbReference type="SMART" id="SM00421">
    <property type="entry name" value="HTH_LUXR"/>
    <property type="match status" value="1"/>
</dbReference>
<dbReference type="InterPro" id="IPR035965">
    <property type="entry name" value="PAS-like_dom_sf"/>
</dbReference>
<reference evidence="7 8" key="1">
    <citation type="submission" date="2019-07" db="EMBL/GenBank/DDBJ databases">
        <title>Sphingomonas alkalisoli sp. nov., isolated from rhizosphere soil of Suaedae salsa.</title>
        <authorList>
            <person name="Zhang H."/>
            <person name="Xu L."/>
            <person name="Zhang J.-X."/>
            <person name="Sun J.-Q."/>
        </authorList>
    </citation>
    <scope>NUCLEOTIDE SEQUENCE [LARGE SCALE GENOMIC DNA]</scope>
    <source>
        <strain evidence="7 8">XS-10</strain>
    </source>
</reference>
<evidence type="ECO:0000256" key="1">
    <source>
        <dbReference type="ARBA" id="ARBA00022630"/>
    </source>
</evidence>
<dbReference type="SUPFAM" id="SSF46894">
    <property type="entry name" value="C-terminal effector domain of the bipartite response regulators"/>
    <property type="match status" value="1"/>
</dbReference>
<feature type="domain" description="PAC" evidence="6">
    <location>
        <begin position="89"/>
        <end position="141"/>
    </location>
</feature>
<dbReference type="InterPro" id="IPR016032">
    <property type="entry name" value="Sig_transdc_resp-reg_C-effctor"/>
</dbReference>
<dbReference type="PROSITE" id="PS50113">
    <property type="entry name" value="PAC"/>
    <property type="match status" value="1"/>
</dbReference>
<dbReference type="PRINTS" id="PR00038">
    <property type="entry name" value="HTHLUXR"/>
</dbReference>
<dbReference type="GO" id="GO:0003677">
    <property type="term" value="F:DNA binding"/>
    <property type="evidence" value="ECO:0007669"/>
    <property type="project" value="InterPro"/>
</dbReference>
<dbReference type="InterPro" id="IPR036388">
    <property type="entry name" value="WH-like_DNA-bd_sf"/>
</dbReference>
<dbReference type="PROSITE" id="PS00622">
    <property type="entry name" value="HTH_LUXR_1"/>
    <property type="match status" value="1"/>
</dbReference>
<evidence type="ECO:0000313" key="8">
    <source>
        <dbReference type="Proteomes" id="UP000318055"/>
    </source>
</evidence>
<dbReference type="EMBL" id="CP042239">
    <property type="protein sequence ID" value="QDX25093.1"/>
    <property type="molecule type" value="Genomic_DNA"/>
</dbReference>
<dbReference type="RefSeq" id="WP_145844867.1">
    <property type="nucleotide sequence ID" value="NZ_CP042239.1"/>
</dbReference>
<dbReference type="Pfam" id="PF13426">
    <property type="entry name" value="PAS_9"/>
    <property type="match status" value="1"/>
</dbReference>
<dbReference type="PANTHER" id="PTHR47429:SF2">
    <property type="entry name" value="PROTEIN TWIN LOV 1"/>
    <property type="match status" value="1"/>
</dbReference>
<name>A0A518RCA8_9SPHN</name>
<evidence type="ECO:0000313" key="7">
    <source>
        <dbReference type="EMBL" id="QDX25093.1"/>
    </source>
</evidence>
<dbReference type="InterPro" id="IPR000014">
    <property type="entry name" value="PAS"/>
</dbReference>
<dbReference type="InterPro" id="IPR000700">
    <property type="entry name" value="PAS-assoc_C"/>
</dbReference>
<organism evidence="7 8">
    <name type="scientific">Sphingomonas suaedae</name>
    <dbReference type="NCBI Taxonomy" id="2599297"/>
    <lineage>
        <taxon>Bacteria</taxon>
        <taxon>Pseudomonadati</taxon>
        <taxon>Pseudomonadota</taxon>
        <taxon>Alphaproteobacteria</taxon>
        <taxon>Sphingomonadales</taxon>
        <taxon>Sphingomonadaceae</taxon>
        <taxon>Sphingomonas</taxon>
    </lineage>
</organism>
<dbReference type="InterPro" id="IPR000792">
    <property type="entry name" value="Tscrpt_reg_LuxR_C"/>
</dbReference>
<keyword evidence="8" id="KW-1185">Reference proteome</keyword>
<dbReference type="CDD" id="cd06170">
    <property type="entry name" value="LuxR_C_like"/>
    <property type="match status" value="1"/>
</dbReference>
<gene>
    <name evidence="7" type="ORF">FPZ54_03015</name>
</gene>
<evidence type="ECO:0000256" key="3">
    <source>
        <dbReference type="ARBA" id="ARBA00022991"/>
    </source>
</evidence>
<keyword evidence="2" id="KW-0288">FMN</keyword>
<sequence length="207" mass="22487">MFTQTSLGSRKSDERELIGSIRLSPIASIVTNPRIDDNPIIAANRQFEMLTGYSESELIGRNCRILAGPDTEPSQSAALRQAVATASPLVTELINYRKDGSQFLNAVMVAPVFDNEGGLAYFVGSQMEVTPGEGAKLRLSAAARIDQLTKQQQAVLRLMARGLRNRQIGEQLGVTEKTIKMHRGALVKRLNVSSAAEAMRLAIEAGF</sequence>
<dbReference type="CDD" id="cd00130">
    <property type="entry name" value="PAS"/>
    <property type="match status" value="1"/>
</dbReference>
<dbReference type="PROSITE" id="PS50112">
    <property type="entry name" value="PAS"/>
    <property type="match status" value="1"/>
</dbReference>
<keyword evidence="3" id="KW-0157">Chromophore</keyword>
<dbReference type="SUPFAM" id="SSF55785">
    <property type="entry name" value="PYP-like sensor domain (PAS domain)"/>
    <property type="match status" value="1"/>
</dbReference>
<dbReference type="NCBIfam" id="TIGR00229">
    <property type="entry name" value="sensory_box"/>
    <property type="match status" value="1"/>
</dbReference>
<accession>A0A518RCA8</accession>
<keyword evidence="1" id="KW-0285">Flavoprotein</keyword>
<dbReference type="PANTHER" id="PTHR47429">
    <property type="entry name" value="PROTEIN TWIN LOV 1"/>
    <property type="match status" value="1"/>
</dbReference>
<dbReference type="PROSITE" id="PS50043">
    <property type="entry name" value="HTH_LUXR_2"/>
    <property type="match status" value="1"/>
</dbReference>
<feature type="domain" description="HTH luxR-type" evidence="4">
    <location>
        <begin position="141"/>
        <end position="206"/>
    </location>
</feature>
<feature type="domain" description="PAS" evidence="5">
    <location>
        <begin position="37"/>
        <end position="86"/>
    </location>
</feature>
<dbReference type="AlphaFoldDB" id="A0A518RCA8"/>
<dbReference type="Proteomes" id="UP000318055">
    <property type="component" value="Chromosome"/>
</dbReference>
<dbReference type="GO" id="GO:0006355">
    <property type="term" value="P:regulation of DNA-templated transcription"/>
    <property type="evidence" value="ECO:0007669"/>
    <property type="project" value="InterPro"/>
</dbReference>
<dbReference type="Gene3D" id="1.10.10.10">
    <property type="entry name" value="Winged helix-like DNA-binding domain superfamily/Winged helix DNA-binding domain"/>
    <property type="match status" value="1"/>
</dbReference>
<dbReference type="Pfam" id="PF00196">
    <property type="entry name" value="GerE"/>
    <property type="match status" value="1"/>
</dbReference>
<protein>
    <submittedName>
        <fullName evidence="7">PAS domain-containing protein</fullName>
    </submittedName>
</protein>